<accession>A0AAV7HCL1</accession>
<dbReference type="EMBL" id="JAGFBR010000006">
    <property type="protein sequence ID" value="KAH0465789.1"/>
    <property type="molecule type" value="Genomic_DNA"/>
</dbReference>
<dbReference type="AlphaFoldDB" id="A0AAV7HCL1"/>
<evidence type="ECO:0000313" key="2">
    <source>
        <dbReference type="Proteomes" id="UP000775213"/>
    </source>
</evidence>
<dbReference type="Proteomes" id="UP000775213">
    <property type="component" value="Unassembled WGS sequence"/>
</dbReference>
<gene>
    <name evidence="1" type="ORF">IEQ34_005892</name>
</gene>
<dbReference type="PANTHER" id="PTHR33472">
    <property type="entry name" value="OS01G0106600 PROTEIN"/>
    <property type="match status" value="1"/>
</dbReference>
<proteinExistence type="predicted"/>
<comment type="caution">
    <text evidence="1">The sequence shown here is derived from an EMBL/GenBank/DDBJ whole genome shotgun (WGS) entry which is preliminary data.</text>
</comment>
<sequence length="159" mass="17806">MMAPATNNHEDEPTQHRLEQDIRKTISRLTRHLTALHSSVDHDMPYNHDGVRIITLTGNNNGASMKIDGAAVRQMVETHGMLLGDEKAMRAYTNSNYQAVNNSVVLGGSYTAEDPGIHINYLDFQKEEEEGGDKKQDQKGIENFHQSNLSEQFVGNELI</sequence>
<dbReference type="PANTHER" id="PTHR33472:SF28">
    <property type="entry name" value="BROMO AND FHA DOMAIN-CONTAINING PROTEIN DDB_G0267958"/>
    <property type="match status" value="1"/>
</dbReference>
<protein>
    <submittedName>
        <fullName evidence="1">Uncharacterized protein</fullName>
    </submittedName>
</protein>
<evidence type="ECO:0000313" key="1">
    <source>
        <dbReference type="EMBL" id="KAH0465789.1"/>
    </source>
</evidence>
<keyword evidence="2" id="KW-1185">Reference proteome</keyword>
<reference evidence="1 2" key="1">
    <citation type="journal article" date="2021" name="Hortic Res">
        <title>Chromosome-scale assembly of the Dendrobium chrysotoxum genome enhances the understanding of orchid evolution.</title>
        <authorList>
            <person name="Zhang Y."/>
            <person name="Zhang G.Q."/>
            <person name="Zhang D."/>
            <person name="Liu X.D."/>
            <person name="Xu X.Y."/>
            <person name="Sun W.H."/>
            <person name="Yu X."/>
            <person name="Zhu X."/>
            <person name="Wang Z.W."/>
            <person name="Zhao X."/>
            <person name="Zhong W.Y."/>
            <person name="Chen H."/>
            <person name="Yin W.L."/>
            <person name="Huang T."/>
            <person name="Niu S.C."/>
            <person name="Liu Z.J."/>
        </authorList>
    </citation>
    <scope>NUCLEOTIDE SEQUENCE [LARGE SCALE GENOMIC DNA]</scope>
    <source>
        <strain evidence="1">Lindl</strain>
    </source>
</reference>
<name>A0AAV7HCL1_DENCH</name>
<organism evidence="1 2">
    <name type="scientific">Dendrobium chrysotoxum</name>
    <name type="common">Orchid</name>
    <dbReference type="NCBI Taxonomy" id="161865"/>
    <lineage>
        <taxon>Eukaryota</taxon>
        <taxon>Viridiplantae</taxon>
        <taxon>Streptophyta</taxon>
        <taxon>Embryophyta</taxon>
        <taxon>Tracheophyta</taxon>
        <taxon>Spermatophyta</taxon>
        <taxon>Magnoliopsida</taxon>
        <taxon>Liliopsida</taxon>
        <taxon>Asparagales</taxon>
        <taxon>Orchidaceae</taxon>
        <taxon>Epidendroideae</taxon>
        <taxon>Malaxideae</taxon>
        <taxon>Dendrobiinae</taxon>
        <taxon>Dendrobium</taxon>
    </lineage>
</organism>